<dbReference type="EMBL" id="CADEPI010000020">
    <property type="protein sequence ID" value="CAB3365369.1"/>
    <property type="molecule type" value="Genomic_DNA"/>
</dbReference>
<accession>A0A8S1CJC0</accession>
<feature type="transmembrane region" description="Helical" evidence="1">
    <location>
        <begin position="143"/>
        <end position="162"/>
    </location>
</feature>
<reference evidence="3 4" key="1">
    <citation type="submission" date="2020-04" db="EMBL/GenBank/DDBJ databases">
        <authorList>
            <person name="Alioto T."/>
            <person name="Alioto T."/>
            <person name="Gomez Garrido J."/>
        </authorList>
    </citation>
    <scope>NUCLEOTIDE SEQUENCE [LARGE SCALE GENOMIC DNA]</scope>
</reference>
<feature type="chain" id="PRO_5035891942" evidence="2">
    <location>
        <begin position="20"/>
        <end position="165"/>
    </location>
</feature>
<evidence type="ECO:0000256" key="1">
    <source>
        <dbReference type="SAM" id="Phobius"/>
    </source>
</evidence>
<protein>
    <submittedName>
        <fullName evidence="3">Uncharacterized protein</fullName>
    </submittedName>
</protein>
<comment type="caution">
    <text evidence="3">The sequence shown here is derived from an EMBL/GenBank/DDBJ whole genome shotgun (WGS) entry which is preliminary data.</text>
</comment>
<evidence type="ECO:0000313" key="3">
    <source>
        <dbReference type="EMBL" id="CAB3365369.1"/>
    </source>
</evidence>
<organism evidence="3 4">
    <name type="scientific">Cloeon dipterum</name>
    <dbReference type="NCBI Taxonomy" id="197152"/>
    <lineage>
        <taxon>Eukaryota</taxon>
        <taxon>Metazoa</taxon>
        <taxon>Ecdysozoa</taxon>
        <taxon>Arthropoda</taxon>
        <taxon>Hexapoda</taxon>
        <taxon>Insecta</taxon>
        <taxon>Pterygota</taxon>
        <taxon>Palaeoptera</taxon>
        <taxon>Ephemeroptera</taxon>
        <taxon>Pisciforma</taxon>
        <taxon>Baetidae</taxon>
        <taxon>Cloeon</taxon>
    </lineage>
</organism>
<keyword evidence="1" id="KW-0472">Membrane</keyword>
<keyword evidence="4" id="KW-1185">Reference proteome</keyword>
<keyword evidence="1" id="KW-1133">Transmembrane helix</keyword>
<sequence>MATTLTTLTLLGLVAISTATSLSYFRTVSDLEPYREYQLKQPVLGDGRNQDCKWRKDGETIMQSKFATKYLNMGVEKGEYDSSFCVLKIVTVNEDADNGSLFSLEFKGHVFQITTYMIGEPVKESLEQPPNRLDEMTQSMMQIVYIALGVFVAGCIIFAGLMKCA</sequence>
<dbReference type="Proteomes" id="UP000494165">
    <property type="component" value="Unassembled WGS sequence"/>
</dbReference>
<keyword evidence="1" id="KW-0812">Transmembrane</keyword>
<evidence type="ECO:0000313" key="4">
    <source>
        <dbReference type="Proteomes" id="UP000494165"/>
    </source>
</evidence>
<dbReference type="AlphaFoldDB" id="A0A8S1CJC0"/>
<proteinExistence type="predicted"/>
<feature type="signal peptide" evidence="2">
    <location>
        <begin position="1"/>
        <end position="19"/>
    </location>
</feature>
<gene>
    <name evidence="3" type="ORF">CLODIP_2_CD06132</name>
</gene>
<evidence type="ECO:0000256" key="2">
    <source>
        <dbReference type="SAM" id="SignalP"/>
    </source>
</evidence>
<name>A0A8S1CJC0_9INSE</name>
<keyword evidence="2" id="KW-0732">Signal</keyword>